<keyword evidence="2" id="KW-1185">Reference proteome</keyword>
<organism evidence="1 2">
    <name type="scientific">Streptomyces atriruber</name>
    <dbReference type="NCBI Taxonomy" id="545121"/>
    <lineage>
        <taxon>Bacteria</taxon>
        <taxon>Bacillati</taxon>
        <taxon>Actinomycetota</taxon>
        <taxon>Actinomycetes</taxon>
        <taxon>Kitasatosporales</taxon>
        <taxon>Streptomycetaceae</taxon>
        <taxon>Streptomyces</taxon>
    </lineage>
</organism>
<accession>A0ABV3BJ58</accession>
<dbReference type="EMBL" id="JBEYXV010000004">
    <property type="protein sequence ID" value="MEU6821049.1"/>
    <property type="molecule type" value="Genomic_DNA"/>
</dbReference>
<sequence>MSAQGASMQWSDEDAFWFPARGGQVRMWRGTVIAATHERPLTELGF</sequence>
<dbReference type="Proteomes" id="UP001551176">
    <property type="component" value="Unassembled WGS sequence"/>
</dbReference>
<reference evidence="1 2" key="1">
    <citation type="submission" date="2024-06" db="EMBL/GenBank/DDBJ databases">
        <title>The Natural Products Discovery Center: Release of the First 8490 Sequenced Strains for Exploring Actinobacteria Biosynthetic Diversity.</title>
        <authorList>
            <person name="Kalkreuter E."/>
            <person name="Kautsar S.A."/>
            <person name="Yang D."/>
            <person name="Bader C.D."/>
            <person name="Teijaro C.N."/>
            <person name="Fluegel L."/>
            <person name="Davis C.M."/>
            <person name="Simpson J.R."/>
            <person name="Lauterbach L."/>
            <person name="Steele A.D."/>
            <person name="Gui C."/>
            <person name="Meng S."/>
            <person name="Li G."/>
            <person name="Viehrig K."/>
            <person name="Ye F."/>
            <person name="Su P."/>
            <person name="Kiefer A.F."/>
            <person name="Nichols A."/>
            <person name="Cepeda A.J."/>
            <person name="Yan W."/>
            <person name="Fan B."/>
            <person name="Jiang Y."/>
            <person name="Adhikari A."/>
            <person name="Zheng C.-J."/>
            <person name="Schuster L."/>
            <person name="Cowan T.M."/>
            <person name="Smanski M.J."/>
            <person name="Chevrette M.G."/>
            <person name="De Carvalho L.P.S."/>
            <person name="Shen B."/>
        </authorList>
    </citation>
    <scope>NUCLEOTIDE SEQUENCE [LARGE SCALE GENOMIC DNA]</scope>
    <source>
        <strain evidence="1 2">NPDC046838</strain>
    </source>
</reference>
<proteinExistence type="predicted"/>
<dbReference type="RefSeq" id="WP_359347010.1">
    <property type="nucleotide sequence ID" value="NZ_JBEYXV010000004.1"/>
</dbReference>
<evidence type="ECO:0000313" key="2">
    <source>
        <dbReference type="Proteomes" id="UP001551176"/>
    </source>
</evidence>
<evidence type="ECO:0000313" key="1">
    <source>
        <dbReference type="EMBL" id="MEU6821049.1"/>
    </source>
</evidence>
<gene>
    <name evidence="1" type="ORF">ABZ921_10495</name>
</gene>
<name>A0ABV3BJ58_9ACTN</name>
<protein>
    <submittedName>
        <fullName evidence="1">Uncharacterized protein</fullName>
    </submittedName>
</protein>
<comment type="caution">
    <text evidence="1">The sequence shown here is derived from an EMBL/GenBank/DDBJ whole genome shotgun (WGS) entry which is preliminary data.</text>
</comment>